<dbReference type="PRINTS" id="PR00976">
    <property type="entry name" value="RIBOSOMALS21"/>
</dbReference>
<dbReference type="AlphaFoldDB" id="A0A2U3QLB4"/>
<dbReference type="Pfam" id="PF01165">
    <property type="entry name" value="Ribosomal_S21"/>
    <property type="match status" value="1"/>
</dbReference>
<reference evidence="8" key="1">
    <citation type="submission" date="2018-03" db="EMBL/GenBank/DDBJ databases">
        <authorList>
            <person name="Zecchin S."/>
        </authorList>
    </citation>
    <scope>NUCLEOTIDE SEQUENCE [LARGE SCALE GENOMIC DNA]</scope>
</reference>
<keyword evidence="3 5" id="KW-0687">Ribonucleoprotein</keyword>
<evidence type="ECO:0000256" key="3">
    <source>
        <dbReference type="ARBA" id="ARBA00023274"/>
    </source>
</evidence>
<dbReference type="PANTHER" id="PTHR21109:SF0">
    <property type="entry name" value="SMALL RIBOSOMAL SUBUNIT PROTEIN BS21M"/>
    <property type="match status" value="1"/>
</dbReference>
<organism evidence="7 8">
    <name type="scientific">Candidatus Sulfobium mesophilum</name>
    <dbReference type="NCBI Taxonomy" id="2016548"/>
    <lineage>
        <taxon>Bacteria</taxon>
        <taxon>Pseudomonadati</taxon>
        <taxon>Nitrospirota</taxon>
        <taxon>Nitrospiria</taxon>
        <taxon>Nitrospirales</taxon>
        <taxon>Nitrospiraceae</taxon>
        <taxon>Candidatus Sulfobium</taxon>
    </lineage>
</organism>
<dbReference type="InterPro" id="IPR038380">
    <property type="entry name" value="Ribosomal_bS21_sf"/>
</dbReference>
<sequence length="72" mass="8766">MEIKVRGNDIENALKALKRQLQKDGLFREIKQRRFYEKPSVKEKRKRREALRKRLKAQKYKRPFLRRPAASA</sequence>
<evidence type="ECO:0000256" key="1">
    <source>
        <dbReference type="ARBA" id="ARBA00006640"/>
    </source>
</evidence>
<evidence type="ECO:0000256" key="5">
    <source>
        <dbReference type="HAMAP-Rule" id="MF_00358"/>
    </source>
</evidence>
<dbReference type="PANTHER" id="PTHR21109">
    <property type="entry name" value="MITOCHONDRIAL 28S RIBOSOMAL PROTEIN S21"/>
    <property type="match status" value="1"/>
</dbReference>
<keyword evidence="8" id="KW-1185">Reference proteome</keyword>
<dbReference type="EMBL" id="OUUY01000150">
    <property type="protein sequence ID" value="SPQ02194.1"/>
    <property type="molecule type" value="Genomic_DNA"/>
</dbReference>
<dbReference type="InterPro" id="IPR018278">
    <property type="entry name" value="Ribosomal_bS21_CS"/>
</dbReference>
<name>A0A2U3QLB4_9BACT</name>
<dbReference type="HAMAP" id="MF_00358">
    <property type="entry name" value="Ribosomal_bS21"/>
    <property type="match status" value="1"/>
</dbReference>
<proteinExistence type="inferred from homology"/>
<dbReference type="InterPro" id="IPR001911">
    <property type="entry name" value="Ribosomal_bS21"/>
</dbReference>
<dbReference type="GO" id="GO:0006412">
    <property type="term" value="P:translation"/>
    <property type="evidence" value="ECO:0007669"/>
    <property type="project" value="UniProtKB-UniRule"/>
</dbReference>
<dbReference type="GO" id="GO:1990904">
    <property type="term" value="C:ribonucleoprotein complex"/>
    <property type="evidence" value="ECO:0007669"/>
    <property type="project" value="UniProtKB-KW"/>
</dbReference>
<protein>
    <recommendedName>
        <fullName evidence="4 5">Small ribosomal subunit protein bS21</fullName>
    </recommendedName>
</protein>
<gene>
    <name evidence="5 7" type="primary">rpsU</name>
    <name evidence="7" type="ORF">NBG4_980010</name>
</gene>
<dbReference type="Proteomes" id="UP000245125">
    <property type="component" value="Unassembled WGS sequence"/>
</dbReference>
<evidence type="ECO:0000313" key="8">
    <source>
        <dbReference type="Proteomes" id="UP000245125"/>
    </source>
</evidence>
<dbReference type="NCBIfam" id="TIGR00030">
    <property type="entry name" value="S21p"/>
    <property type="match status" value="1"/>
</dbReference>
<evidence type="ECO:0000256" key="6">
    <source>
        <dbReference type="RuleBase" id="RU000667"/>
    </source>
</evidence>
<dbReference type="OrthoDB" id="9811907at2"/>
<accession>A0A2U3QLB4</accession>
<dbReference type="PROSITE" id="PS01181">
    <property type="entry name" value="RIBOSOMAL_S21"/>
    <property type="match status" value="1"/>
</dbReference>
<evidence type="ECO:0000256" key="4">
    <source>
        <dbReference type="ARBA" id="ARBA00035135"/>
    </source>
</evidence>
<dbReference type="GO" id="GO:0005840">
    <property type="term" value="C:ribosome"/>
    <property type="evidence" value="ECO:0007669"/>
    <property type="project" value="UniProtKB-KW"/>
</dbReference>
<dbReference type="Gene3D" id="1.20.5.1150">
    <property type="entry name" value="Ribosomal protein S8"/>
    <property type="match status" value="1"/>
</dbReference>
<dbReference type="GO" id="GO:0003735">
    <property type="term" value="F:structural constituent of ribosome"/>
    <property type="evidence" value="ECO:0007669"/>
    <property type="project" value="InterPro"/>
</dbReference>
<evidence type="ECO:0000313" key="7">
    <source>
        <dbReference type="EMBL" id="SPQ02194.1"/>
    </source>
</evidence>
<keyword evidence="2 5" id="KW-0689">Ribosomal protein</keyword>
<comment type="similarity">
    <text evidence="1 5 6">Belongs to the bacterial ribosomal protein bS21 family.</text>
</comment>
<evidence type="ECO:0000256" key="2">
    <source>
        <dbReference type="ARBA" id="ARBA00022980"/>
    </source>
</evidence>